<dbReference type="CDD" id="cd13585">
    <property type="entry name" value="PBP2_TMBP_like"/>
    <property type="match status" value="1"/>
</dbReference>
<dbReference type="Gene3D" id="3.40.190.10">
    <property type="entry name" value="Periplasmic binding protein-like II"/>
    <property type="match status" value="2"/>
</dbReference>
<sequence length="447" mass="48514">MIKGKRVWALLLTGLLVFIAACGGNSKENSGAQPSATSSASASSSPSEGGKKDNVELRIMWWGSQARHDATLKVIDLFEKKYPYVKINAEFLGADGYWDKLNTQIAGGSAPDLIQLGNNYPDYVTRGALLDIDSYLGNAIDLSNFDEAIASSGKFNGKQYGVNLGSNALGIVYNTELIKKAGLEPPKAGWTWEEMEAYSKQLVEKLGNGNYAFADQSAFTHYVGHYVRQNGKALYNGTDVGFDEQDMTGWYEMWERFRQEGIIPPATKAAAYLEVSPDNSMLVEGKVAMSVIWSNQLVAFQGAMQDELQMIPLPTGGSEKGMWIQPSQFMAIGKDSKNPEEAAMFISFFVNDPEATAILGSDRGIPGSSVVREALKGNADPVVLRTYNYLDVAAQQARDMDMEMPNIAQWDAALRNAAQKVAFAKASVADAAAETVKAAKEAIAKSK</sequence>
<dbReference type="InterPro" id="IPR050490">
    <property type="entry name" value="Bact_solute-bd_prot1"/>
</dbReference>
<dbReference type="Pfam" id="PF01547">
    <property type="entry name" value="SBP_bac_1"/>
    <property type="match status" value="1"/>
</dbReference>
<proteinExistence type="predicted"/>
<dbReference type="PROSITE" id="PS51257">
    <property type="entry name" value="PROKAR_LIPOPROTEIN"/>
    <property type="match status" value="1"/>
</dbReference>
<feature type="region of interest" description="Disordered" evidence="1">
    <location>
        <begin position="28"/>
        <end position="51"/>
    </location>
</feature>
<reference evidence="3" key="1">
    <citation type="journal article" date="2019" name="Int. J. Syst. Evol. Microbiol.">
        <title>The Global Catalogue of Microorganisms (GCM) 10K type strain sequencing project: providing services to taxonomists for standard genome sequencing and annotation.</title>
        <authorList>
            <consortium name="The Broad Institute Genomics Platform"/>
            <consortium name="The Broad Institute Genome Sequencing Center for Infectious Disease"/>
            <person name="Wu L."/>
            <person name="Ma J."/>
        </authorList>
    </citation>
    <scope>NUCLEOTIDE SEQUENCE [LARGE SCALE GENOMIC DNA]</scope>
    <source>
        <strain evidence="3">CGMCC 4.1641</strain>
    </source>
</reference>
<feature type="compositionally biased region" description="Low complexity" evidence="1">
    <location>
        <begin position="30"/>
        <end position="47"/>
    </location>
</feature>
<keyword evidence="3" id="KW-1185">Reference proteome</keyword>
<protein>
    <submittedName>
        <fullName evidence="2">ABC transporter substrate-binding protein</fullName>
    </submittedName>
</protein>
<dbReference type="PANTHER" id="PTHR43649:SF11">
    <property type="entry name" value="ABC TRANSPORTER SUBSTRATE-BINDING PROTEIN YESO-RELATED"/>
    <property type="match status" value="1"/>
</dbReference>
<dbReference type="SUPFAM" id="SSF53850">
    <property type="entry name" value="Periplasmic binding protein-like II"/>
    <property type="match status" value="1"/>
</dbReference>
<evidence type="ECO:0000256" key="1">
    <source>
        <dbReference type="SAM" id="MobiDB-lite"/>
    </source>
</evidence>
<dbReference type="PANTHER" id="PTHR43649">
    <property type="entry name" value="ARABINOSE-BINDING PROTEIN-RELATED"/>
    <property type="match status" value="1"/>
</dbReference>
<comment type="caution">
    <text evidence="2">The sequence shown here is derived from an EMBL/GenBank/DDBJ whole genome shotgun (WGS) entry which is preliminary data.</text>
</comment>
<name>A0ABV8SC11_9BACL</name>
<evidence type="ECO:0000313" key="2">
    <source>
        <dbReference type="EMBL" id="MFC4304413.1"/>
    </source>
</evidence>
<dbReference type="EMBL" id="JBHSED010000023">
    <property type="protein sequence ID" value="MFC4304413.1"/>
    <property type="molecule type" value="Genomic_DNA"/>
</dbReference>
<dbReference type="InterPro" id="IPR006059">
    <property type="entry name" value="SBP"/>
</dbReference>
<gene>
    <name evidence="2" type="ORF">ACFO1S_13375</name>
</gene>
<accession>A0ABV8SC11</accession>
<evidence type="ECO:0000313" key="3">
    <source>
        <dbReference type="Proteomes" id="UP001595755"/>
    </source>
</evidence>
<dbReference type="Proteomes" id="UP001595755">
    <property type="component" value="Unassembled WGS sequence"/>
</dbReference>
<dbReference type="RefSeq" id="WP_204604872.1">
    <property type="nucleotide sequence ID" value="NZ_JBHSED010000023.1"/>
</dbReference>
<organism evidence="2 3">
    <name type="scientific">Cohnella boryungensis</name>
    <dbReference type="NCBI Taxonomy" id="768479"/>
    <lineage>
        <taxon>Bacteria</taxon>
        <taxon>Bacillati</taxon>
        <taxon>Bacillota</taxon>
        <taxon>Bacilli</taxon>
        <taxon>Bacillales</taxon>
        <taxon>Paenibacillaceae</taxon>
        <taxon>Cohnella</taxon>
    </lineage>
</organism>